<dbReference type="Pfam" id="PF07992">
    <property type="entry name" value="Pyr_redox_2"/>
    <property type="match status" value="1"/>
</dbReference>
<keyword evidence="8" id="KW-0521">NADP</keyword>
<evidence type="ECO:0000256" key="3">
    <source>
        <dbReference type="ARBA" id="ARBA00022827"/>
    </source>
</evidence>
<dbReference type="InterPro" id="IPR008255">
    <property type="entry name" value="Pyr_nucl-diS_OxRdtase_2_AS"/>
</dbReference>
<evidence type="ECO:0000256" key="8">
    <source>
        <dbReference type="RuleBase" id="RU003881"/>
    </source>
</evidence>
<dbReference type="GO" id="GO:0004791">
    <property type="term" value="F:thioredoxin-disulfide reductase (NADPH) activity"/>
    <property type="evidence" value="ECO:0007669"/>
    <property type="project" value="UniProtKB-UniRule"/>
</dbReference>
<keyword evidence="3 7" id="KW-0274">FAD</keyword>
<evidence type="ECO:0000313" key="10">
    <source>
        <dbReference type="EMBL" id="QCI26009.1"/>
    </source>
</evidence>
<keyword evidence="5" id="KW-1015">Disulfide bond</keyword>
<name>A0A4D6Y9F2_9GAMM</name>
<keyword evidence="2 7" id="KW-0285">Flavoprotein</keyword>
<keyword evidence="4 7" id="KW-0560">Oxidoreductase</keyword>
<reference evidence="10 11" key="1">
    <citation type="submission" date="2018-10" db="EMBL/GenBank/DDBJ databases">
        <title>Comparative functional genomics of the obligate endosymbiont Buchnera aphidicola.</title>
        <authorList>
            <person name="Chong R.A."/>
        </authorList>
    </citation>
    <scope>NUCLEOTIDE SEQUENCE [LARGE SCALE GENOMIC DNA]</scope>
    <source>
        <strain evidence="10 11">Ska</strain>
    </source>
</reference>
<dbReference type="PANTHER" id="PTHR48105">
    <property type="entry name" value="THIOREDOXIN REDUCTASE 1-RELATED-RELATED"/>
    <property type="match status" value="1"/>
</dbReference>
<evidence type="ECO:0000259" key="9">
    <source>
        <dbReference type="Pfam" id="PF07992"/>
    </source>
</evidence>
<organism evidence="10 11">
    <name type="scientific">Buchnera aphidicola</name>
    <name type="common">Sarucallis kahawaluokalani</name>
    <dbReference type="NCBI Taxonomy" id="1241878"/>
    <lineage>
        <taxon>Bacteria</taxon>
        <taxon>Pseudomonadati</taxon>
        <taxon>Pseudomonadota</taxon>
        <taxon>Gammaproteobacteria</taxon>
        <taxon>Enterobacterales</taxon>
        <taxon>Erwiniaceae</taxon>
        <taxon>Buchnera</taxon>
    </lineage>
</organism>
<dbReference type="NCBIfam" id="TIGR01292">
    <property type="entry name" value="TRX_reduct"/>
    <property type="match status" value="1"/>
</dbReference>
<evidence type="ECO:0000256" key="2">
    <source>
        <dbReference type="ARBA" id="ARBA00022630"/>
    </source>
</evidence>
<dbReference type="PRINTS" id="PR00469">
    <property type="entry name" value="PNDRDTASEII"/>
</dbReference>
<dbReference type="SUPFAM" id="SSF51905">
    <property type="entry name" value="FAD/NAD(P)-binding domain"/>
    <property type="match status" value="1"/>
</dbReference>
<evidence type="ECO:0000256" key="7">
    <source>
        <dbReference type="RuleBase" id="RU003880"/>
    </source>
</evidence>
<dbReference type="Gene3D" id="3.50.50.60">
    <property type="entry name" value="FAD/NAD(P)-binding domain"/>
    <property type="match status" value="2"/>
</dbReference>
<dbReference type="PRINTS" id="PR00368">
    <property type="entry name" value="FADPNR"/>
</dbReference>
<dbReference type="InterPro" id="IPR023753">
    <property type="entry name" value="FAD/NAD-binding_dom"/>
</dbReference>
<dbReference type="GO" id="GO:0019430">
    <property type="term" value="P:removal of superoxide radicals"/>
    <property type="evidence" value="ECO:0007669"/>
    <property type="project" value="UniProtKB-UniRule"/>
</dbReference>
<evidence type="ECO:0000256" key="6">
    <source>
        <dbReference type="ARBA" id="ARBA00023284"/>
    </source>
</evidence>
<comment type="subunit">
    <text evidence="7">Homodimer.</text>
</comment>
<dbReference type="InterPro" id="IPR005982">
    <property type="entry name" value="Thioredox_Rdtase"/>
</dbReference>
<dbReference type="InterPro" id="IPR050097">
    <property type="entry name" value="Ferredoxin-NADP_redctase_2"/>
</dbReference>
<dbReference type="AlphaFoldDB" id="A0A4D6Y9F2"/>
<dbReference type="OrthoDB" id="9806179at2"/>
<keyword evidence="6 7" id="KW-0676">Redox-active center</keyword>
<gene>
    <name evidence="10" type="primary">trxB</name>
    <name evidence="10" type="ORF">D9V78_01085</name>
</gene>
<evidence type="ECO:0000256" key="1">
    <source>
        <dbReference type="ARBA" id="ARBA00009333"/>
    </source>
</evidence>
<comment type="catalytic activity">
    <reaction evidence="7">
        <text>[thioredoxin]-dithiol + NADP(+) = [thioredoxin]-disulfide + NADPH + H(+)</text>
        <dbReference type="Rhea" id="RHEA:20345"/>
        <dbReference type="Rhea" id="RHEA-COMP:10698"/>
        <dbReference type="Rhea" id="RHEA-COMP:10700"/>
        <dbReference type="ChEBI" id="CHEBI:15378"/>
        <dbReference type="ChEBI" id="CHEBI:29950"/>
        <dbReference type="ChEBI" id="CHEBI:50058"/>
        <dbReference type="ChEBI" id="CHEBI:57783"/>
        <dbReference type="ChEBI" id="CHEBI:58349"/>
        <dbReference type="EC" id="1.8.1.9"/>
    </reaction>
</comment>
<dbReference type="EC" id="1.8.1.9" evidence="7"/>
<comment type="cofactor">
    <cofactor evidence="8">
        <name>FAD</name>
        <dbReference type="ChEBI" id="CHEBI:57692"/>
    </cofactor>
    <text evidence="8">Binds 1 FAD per subunit.</text>
</comment>
<dbReference type="GO" id="GO:0005737">
    <property type="term" value="C:cytoplasm"/>
    <property type="evidence" value="ECO:0007669"/>
    <property type="project" value="InterPro"/>
</dbReference>
<dbReference type="EMBL" id="CP032999">
    <property type="protein sequence ID" value="QCI26009.1"/>
    <property type="molecule type" value="Genomic_DNA"/>
</dbReference>
<sequence>MGLKNQLYKLIIIGSGPAGYTAAIYAARANLKPLLITGLQKGGQLIQTDKIENWPGRFKLTTGYDLMHDMEQHALSLQTNIIYDQVIDVDFSKKKFQIYCEKEKYISLSVIIATGSSPRYLGLPEEKELMGKGISTCATCDGFFYKSQEVAVVGGGNTAIEEALYLSNIASKVHIIHRREIFTAEKILIDRLNKKIEIGNIVLHTNFIISKIIKKKKNIVEIEMNCTKNIYQKKTISIQALFIAIGSIPNTKIFYNKIEMENGYIKIQKKIKNINTQTNIPGVFAAGDVVDHIYKQAITSAASGCMAALDAEKYLNKINSIKSL</sequence>
<comment type="similarity">
    <text evidence="1 7">Belongs to the class-II pyridine nucleotide-disulfide oxidoreductase family.</text>
</comment>
<evidence type="ECO:0000256" key="5">
    <source>
        <dbReference type="ARBA" id="ARBA00023157"/>
    </source>
</evidence>
<evidence type="ECO:0000313" key="11">
    <source>
        <dbReference type="Proteomes" id="UP000298685"/>
    </source>
</evidence>
<accession>A0A4D6Y9F2</accession>
<dbReference type="PROSITE" id="PS00573">
    <property type="entry name" value="PYRIDINE_REDOX_2"/>
    <property type="match status" value="1"/>
</dbReference>
<feature type="domain" description="FAD/NAD(P)-binding" evidence="9">
    <location>
        <begin position="8"/>
        <end position="304"/>
    </location>
</feature>
<dbReference type="RefSeq" id="WP_158350586.1">
    <property type="nucleotide sequence ID" value="NZ_CP032999.1"/>
</dbReference>
<dbReference type="InterPro" id="IPR036188">
    <property type="entry name" value="FAD/NAD-bd_sf"/>
</dbReference>
<evidence type="ECO:0000256" key="4">
    <source>
        <dbReference type="ARBA" id="ARBA00023002"/>
    </source>
</evidence>
<protein>
    <recommendedName>
        <fullName evidence="7">Thioredoxin reductase</fullName>
        <ecNumber evidence="7">1.8.1.9</ecNumber>
    </recommendedName>
</protein>
<dbReference type="Proteomes" id="UP000298685">
    <property type="component" value="Chromosome"/>
</dbReference>
<proteinExistence type="inferred from homology"/>